<sequence>MEWQPQRTAFCDSHNVSQPHLPLMDIAHWDAVLQRKEIRNYALHQERAYVGPGYFYMPVSDEPDEGRLAELLDLASAADWLLVPSLLRSQRLPDSRVIAVPFMQAAYFRSSGRVDSTLRATVGDRQYKAIRKLTAKAEAACETQIHRLSELADGDRALHAFAVLQALNVAKYGHSRNLYTADVLRMLARSSEGTKYYLKLDYEKSTNAPVNGSLSYADDERGVFTMLVQGLDRDRIPRGLNLYITDYYQLYQFADRLGFENICLGRGAIESKVRVGANHIVDLDNWLIPVNTRQRQAMHDYAISG</sequence>
<accession>A0A2S2BTA7</accession>
<reference evidence="1 2" key="1">
    <citation type="submission" date="2017-05" db="EMBL/GenBank/DDBJ databases">
        <title>Isolation of Rhodococcus sp. S2-17 biodegrading of BP-3.</title>
        <authorList>
            <person name="Lee Y."/>
            <person name="Kim K.H."/>
            <person name="Chun B.H."/>
            <person name="Jung H.S."/>
            <person name="Jeon C.O."/>
        </authorList>
    </citation>
    <scope>NUCLEOTIDE SEQUENCE [LARGE SCALE GENOMIC DNA]</scope>
    <source>
        <strain evidence="1 2">S2-17</strain>
    </source>
</reference>
<dbReference type="RefSeq" id="WP_109328501.1">
    <property type="nucleotide sequence ID" value="NZ_CP021354.1"/>
</dbReference>
<gene>
    <name evidence="1" type="ORF">CBI38_09950</name>
</gene>
<dbReference type="KEGG" id="roz:CBI38_09950"/>
<evidence type="ECO:0000313" key="2">
    <source>
        <dbReference type="Proteomes" id="UP000245711"/>
    </source>
</evidence>
<organism evidence="1 2">
    <name type="scientific">Rhodococcus oxybenzonivorans</name>
    <dbReference type="NCBI Taxonomy" id="1990687"/>
    <lineage>
        <taxon>Bacteria</taxon>
        <taxon>Bacillati</taxon>
        <taxon>Actinomycetota</taxon>
        <taxon>Actinomycetes</taxon>
        <taxon>Mycobacteriales</taxon>
        <taxon>Nocardiaceae</taxon>
        <taxon>Rhodococcus</taxon>
    </lineage>
</organism>
<dbReference type="EMBL" id="CP021354">
    <property type="protein sequence ID" value="AWK71860.1"/>
    <property type="molecule type" value="Genomic_DNA"/>
</dbReference>
<dbReference type="OrthoDB" id="6958525at2"/>
<proteinExistence type="predicted"/>
<dbReference type="Proteomes" id="UP000245711">
    <property type="component" value="Chromosome"/>
</dbReference>
<dbReference type="AlphaFoldDB" id="A0A2S2BTA7"/>
<evidence type="ECO:0008006" key="3">
    <source>
        <dbReference type="Google" id="ProtNLM"/>
    </source>
</evidence>
<keyword evidence="2" id="KW-1185">Reference proteome</keyword>
<evidence type="ECO:0000313" key="1">
    <source>
        <dbReference type="EMBL" id="AWK71860.1"/>
    </source>
</evidence>
<name>A0A2S2BTA7_9NOCA</name>
<protein>
    <recommendedName>
        <fullName evidence="3">BioF2-like acetyltransferase domain-containing protein</fullName>
    </recommendedName>
</protein>